<evidence type="ECO:0000256" key="5">
    <source>
        <dbReference type="SAM" id="Phobius"/>
    </source>
</evidence>
<name>A0A841HUM7_9GAMM</name>
<dbReference type="GO" id="GO:0016020">
    <property type="term" value="C:membrane"/>
    <property type="evidence" value="ECO:0007669"/>
    <property type="project" value="UniProtKB-SubCell"/>
</dbReference>
<gene>
    <name evidence="7" type="ORF">HNQ60_005276</name>
</gene>
<reference evidence="7 8" key="1">
    <citation type="submission" date="2020-08" db="EMBL/GenBank/DDBJ databases">
        <title>Genomic Encyclopedia of Type Strains, Phase IV (KMG-IV): sequencing the most valuable type-strain genomes for metagenomic binning, comparative biology and taxonomic classification.</title>
        <authorList>
            <person name="Goeker M."/>
        </authorList>
    </citation>
    <scope>NUCLEOTIDE SEQUENCE [LARGE SCALE GENOMIC DNA]</scope>
    <source>
        <strain evidence="7 8">DSM 26723</strain>
    </source>
</reference>
<dbReference type="Proteomes" id="UP000588068">
    <property type="component" value="Unassembled WGS sequence"/>
</dbReference>
<dbReference type="Pfam" id="PF07298">
    <property type="entry name" value="NnrU"/>
    <property type="match status" value="1"/>
</dbReference>
<dbReference type="InterPro" id="IPR009915">
    <property type="entry name" value="NnrU_dom"/>
</dbReference>
<evidence type="ECO:0000256" key="2">
    <source>
        <dbReference type="ARBA" id="ARBA00022692"/>
    </source>
</evidence>
<keyword evidence="4 5" id="KW-0472">Membrane</keyword>
<protein>
    <submittedName>
        <fullName evidence="7">Putative membrane protein</fullName>
    </submittedName>
</protein>
<evidence type="ECO:0000259" key="6">
    <source>
        <dbReference type="Pfam" id="PF07298"/>
    </source>
</evidence>
<dbReference type="RefSeq" id="WP_184335738.1">
    <property type="nucleotide sequence ID" value="NZ_JACHHZ010000007.1"/>
</dbReference>
<keyword evidence="8" id="KW-1185">Reference proteome</keyword>
<feature type="transmembrane region" description="Helical" evidence="5">
    <location>
        <begin position="71"/>
        <end position="93"/>
    </location>
</feature>
<feature type="domain" description="NnrU" evidence="6">
    <location>
        <begin position="3"/>
        <end position="188"/>
    </location>
</feature>
<dbReference type="AlphaFoldDB" id="A0A841HUM7"/>
<sequence length="193" mass="21549">MSILILGLVLFLGVHSVAIVAGDWRESMISRLGDKPWKGIYSVISIVGFVLLIWGYGLARQEPIVLYVPPVWTRYVTALLMLPVFIFLVAAYLPGRIKTAMKHPMLAAVKFWALAHLFANGTLADVLLFGGFLAWAVADRISFKRRPPQRIKTAPPGRFNDAIAVILGLALYFVMIHWLHVRWFGVSPLPVSL</sequence>
<evidence type="ECO:0000256" key="3">
    <source>
        <dbReference type="ARBA" id="ARBA00022989"/>
    </source>
</evidence>
<dbReference type="EMBL" id="JACHHZ010000007">
    <property type="protein sequence ID" value="MBB6096354.1"/>
    <property type="molecule type" value="Genomic_DNA"/>
</dbReference>
<keyword evidence="3 5" id="KW-1133">Transmembrane helix</keyword>
<evidence type="ECO:0000256" key="4">
    <source>
        <dbReference type="ARBA" id="ARBA00023136"/>
    </source>
</evidence>
<feature type="transmembrane region" description="Helical" evidence="5">
    <location>
        <begin position="113"/>
        <end position="138"/>
    </location>
</feature>
<comment type="subcellular location">
    <subcellularLocation>
        <location evidence="1">Membrane</location>
        <topology evidence="1">Multi-pass membrane protein</topology>
    </subcellularLocation>
</comment>
<feature type="transmembrane region" description="Helical" evidence="5">
    <location>
        <begin position="40"/>
        <end position="59"/>
    </location>
</feature>
<evidence type="ECO:0000256" key="1">
    <source>
        <dbReference type="ARBA" id="ARBA00004141"/>
    </source>
</evidence>
<feature type="transmembrane region" description="Helical" evidence="5">
    <location>
        <begin position="159"/>
        <end position="179"/>
    </location>
</feature>
<evidence type="ECO:0000313" key="7">
    <source>
        <dbReference type="EMBL" id="MBB6096354.1"/>
    </source>
</evidence>
<accession>A0A841HUM7</accession>
<comment type="caution">
    <text evidence="7">The sequence shown here is derived from an EMBL/GenBank/DDBJ whole genome shotgun (WGS) entry which is preliminary data.</text>
</comment>
<keyword evidence="2 5" id="KW-0812">Transmembrane</keyword>
<organism evidence="7 8">
    <name type="scientific">Povalibacter uvarum</name>
    <dbReference type="NCBI Taxonomy" id="732238"/>
    <lineage>
        <taxon>Bacteria</taxon>
        <taxon>Pseudomonadati</taxon>
        <taxon>Pseudomonadota</taxon>
        <taxon>Gammaproteobacteria</taxon>
        <taxon>Steroidobacterales</taxon>
        <taxon>Steroidobacteraceae</taxon>
        <taxon>Povalibacter</taxon>
    </lineage>
</organism>
<proteinExistence type="predicted"/>
<evidence type="ECO:0000313" key="8">
    <source>
        <dbReference type="Proteomes" id="UP000588068"/>
    </source>
</evidence>